<evidence type="ECO:0000256" key="4">
    <source>
        <dbReference type="ARBA" id="ARBA00022723"/>
    </source>
</evidence>
<dbReference type="GO" id="GO:0004519">
    <property type="term" value="F:endonuclease activity"/>
    <property type="evidence" value="ECO:0007669"/>
    <property type="project" value="UniProtKB-KW"/>
</dbReference>
<evidence type="ECO:0000256" key="2">
    <source>
        <dbReference type="ARBA" id="ARBA00009046"/>
    </source>
</evidence>
<dbReference type="GO" id="GO:0003724">
    <property type="term" value="F:RNA helicase activity"/>
    <property type="evidence" value="ECO:0007669"/>
    <property type="project" value="TreeGrafter"/>
</dbReference>
<keyword evidence="4" id="KW-0479">Metal-binding</keyword>
<keyword evidence="13" id="KW-1185">Reference proteome</keyword>
<name>A0A2S5SQL0_9BURK</name>
<gene>
    <name evidence="12" type="ORF">C1704_16555</name>
</gene>
<comment type="similarity">
    <text evidence="2">In the central section; belongs to the CRISPR-associated helicase Cas3 family.</text>
</comment>
<dbReference type="InterPro" id="IPR011545">
    <property type="entry name" value="DEAD/DEAH_box_helicase_dom"/>
</dbReference>
<keyword evidence="12" id="KW-0255">Endonuclease</keyword>
<dbReference type="OrthoDB" id="9810236at2"/>
<dbReference type="NCBIfam" id="TIGR01587">
    <property type="entry name" value="cas3_core"/>
    <property type="match status" value="1"/>
</dbReference>
<dbReference type="Pfam" id="PF18019">
    <property type="entry name" value="Cas3_HD"/>
    <property type="match status" value="1"/>
</dbReference>
<dbReference type="SUPFAM" id="SSF52540">
    <property type="entry name" value="P-loop containing nucleoside triphosphate hydrolases"/>
    <property type="match status" value="1"/>
</dbReference>
<evidence type="ECO:0000256" key="8">
    <source>
        <dbReference type="ARBA" id="ARBA00022840"/>
    </source>
</evidence>
<dbReference type="GO" id="GO:0016787">
    <property type="term" value="F:hydrolase activity"/>
    <property type="evidence" value="ECO:0007669"/>
    <property type="project" value="UniProtKB-KW"/>
</dbReference>
<keyword evidence="9" id="KW-0051">Antiviral defense</keyword>
<keyword evidence="6" id="KW-0378">Hydrolase</keyword>
<sequence length="847" mass="92399">MVETAEQPWGKLSETGERHPLVDHCLDVAVTFRALLDAPGIARSLPRLDPIQCERLTVLAFLHDFGKCNRGFQAKADPAARDTAGHVFEGLALLWDLGALWPPGWEALLGDIAGWFKDEEQAKQMLIASLSHHGRPVSESDYQHSGIERKARHWWTASGGYDPLAALDAQAATVRGAFPLAFGEAAPIDATPALQQRFAGLVMLADWIGSDTQFFPYRQSPEEDRLALARAAAQRALERIGLMPPARREPRPFETTFAFRPTPLQAALAGEITPSDDVRLLLAESDTGSGKTEAALAWFFRLYAEARVDGLYFALPTRVAARELYARVLQAIEAAFEPDERPGPVLLAAPGYVKVDGASPALAAPEGTLWDDSAQDRQRERLWSAERPKRFLAAPVAVGTIDQALLSALQVKHSLLRSVCLDRHLLVVDEVHASDPYMREALKALLKGHLARGGWALLLSATLGESAAAEFFGRPPQPLADAMQRPYPLLSSRTKAWPMPASRTRSIEVSGSPSLTDDAALLPGLTSALEAGARVLVVCNTVARANALFRLVEATLERDHSALLAALFQLDGVRCPHHGRFARADRERLDAAVTAQLGKGSADGPRLLIGTQTLEQSLDIDADWLITDLAPMDVLIQRFGRLHRHDRAHRPAGFSTPRALVRIPEGGLQAHLAQDGTLRGPAGLGSVYADGRVLALTLRSLQDAPQVELPEQARSRIERTTHPDAFATLPALWTAHGQMIEGKALGEIRQALRSVLDDKPFGELHYPDKNERVLTRLGRPTFELPLATPLRSPFGATIDRVSLPAHWLKGDSPPETLEAEASPEGLRFRIGASAFRYTRLGLEKDDA</sequence>
<dbReference type="GO" id="GO:0003723">
    <property type="term" value="F:RNA binding"/>
    <property type="evidence" value="ECO:0007669"/>
    <property type="project" value="TreeGrafter"/>
</dbReference>
<dbReference type="GO" id="GO:0051607">
    <property type="term" value="P:defense response to virus"/>
    <property type="evidence" value="ECO:0007669"/>
    <property type="project" value="UniProtKB-KW"/>
</dbReference>
<dbReference type="NCBIfam" id="TIGR01596">
    <property type="entry name" value="cas3_HD"/>
    <property type="match status" value="1"/>
</dbReference>
<dbReference type="InterPro" id="IPR054712">
    <property type="entry name" value="Cas3-like_dom"/>
</dbReference>
<evidence type="ECO:0000259" key="11">
    <source>
        <dbReference type="PROSITE" id="PS51643"/>
    </source>
</evidence>
<evidence type="ECO:0000259" key="10">
    <source>
        <dbReference type="PROSITE" id="PS51192"/>
    </source>
</evidence>
<evidence type="ECO:0000256" key="6">
    <source>
        <dbReference type="ARBA" id="ARBA00022801"/>
    </source>
</evidence>
<dbReference type="InterPro" id="IPR050547">
    <property type="entry name" value="DEAD_box_RNA_helicases"/>
</dbReference>
<dbReference type="InterPro" id="IPR006483">
    <property type="entry name" value="CRISPR-assoc_Cas3_HD"/>
</dbReference>
<comment type="similarity">
    <text evidence="1">In the N-terminal section; belongs to the CRISPR-associated nuclease Cas3-HD family.</text>
</comment>
<dbReference type="AlphaFoldDB" id="A0A2S5SQL0"/>
<dbReference type="InterPro" id="IPR038257">
    <property type="entry name" value="CRISPR-assoc_Cas3_HD_sf"/>
</dbReference>
<dbReference type="GO" id="GO:0046872">
    <property type="term" value="F:metal ion binding"/>
    <property type="evidence" value="ECO:0007669"/>
    <property type="project" value="UniProtKB-KW"/>
</dbReference>
<dbReference type="InterPro" id="IPR014001">
    <property type="entry name" value="Helicase_ATP-bd"/>
</dbReference>
<keyword evidence="3" id="KW-0540">Nuclease</keyword>
<dbReference type="Gene3D" id="1.10.3210.30">
    <property type="match status" value="1"/>
</dbReference>
<dbReference type="InterPro" id="IPR027417">
    <property type="entry name" value="P-loop_NTPase"/>
</dbReference>
<dbReference type="PROSITE" id="PS51192">
    <property type="entry name" value="HELICASE_ATP_BIND_1"/>
    <property type="match status" value="1"/>
</dbReference>
<dbReference type="PANTHER" id="PTHR47963">
    <property type="entry name" value="DEAD-BOX ATP-DEPENDENT RNA HELICASE 47, MITOCHONDRIAL"/>
    <property type="match status" value="1"/>
</dbReference>
<dbReference type="PROSITE" id="PS51643">
    <property type="entry name" value="HD_CAS3"/>
    <property type="match status" value="1"/>
</dbReference>
<dbReference type="Gene3D" id="3.40.50.300">
    <property type="entry name" value="P-loop containing nucleotide triphosphate hydrolases"/>
    <property type="match status" value="2"/>
</dbReference>
<dbReference type="EMBL" id="PSNX01000018">
    <property type="protein sequence ID" value="PPE64996.1"/>
    <property type="molecule type" value="Genomic_DNA"/>
</dbReference>
<evidence type="ECO:0000313" key="12">
    <source>
        <dbReference type="EMBL" id="PPE64996.1"/>
    </source>
</evidence>
<dbReference type="Pfam" id="PF22590">
    <property type="entry name" value="Cas3-like_C_2"/>
    <property type="match status" value="1"/>
</dbReference>
<dbReference type="CDD" id="cd09641">
    <property type="entry name" value="Cas3''_I"/>
    <property type="match status" value="1"/>
</dbReference>
<keyword evidence="7" id="KW-0347">Helicase</keyword>
<comment type="caution">
    <text evidence="12">The sequence shown here is derived from an EMBL/GenBank/DDBJ whole genome shotgun (WGS) entry which is preliminary data.</text>
</comment>
<evidence type="ECO:0000313" key="13">
    <source>
        <dbReference type="Proteomes" id="UP000238605"/>
    </source>
</evidence>
<organism evidence="12 13">
    <name type="scientific">Caldimonas caldifontis</name>
    <dbReference type="NCBI Taxonomy" id="1452508"/>
    <lineage>
        <taxon>Bacteria</taxon>
        <taxon>Pseudomonadati</taxon>
        <taxon>Pseudomonadota</taxon>
        <taxon>Betaproteobacteria</taxon>
        <taxon>Burkholderiales</taxon>
        <taxon>Sphaerotilaceae</taxon>
        <taxon>Caldimonas</taxon>
    </lineage>
</organism>
<evidence type="ECO:0000256" key="9">
    <source>
        <dbReference type="ARBA" id="ARBA00023118"/>
    </source>
</evidence>
<dbReference type="Proteomes" id="UP000238605">
    <property type="component" value="Unassembled WGS sequence"/>
</dbReference>
<evidence type="ECO:0000256" key="7">
    <source>
        <dbReference type="ARBA" id="ARBA00022806"/>
    </source>
</evidence>
<accession>A0A2S5SQL0</accession>
<dbReference type="GO" id="GO:0005524">
    <property type="term" value="F:ATP binding"/>
    <property type="evidence" value="ECO:0007669"/>
    <property type="project" value="UniProtKB-KW"/>
</dbReference>
<proteinExistence type="inferred from homology"/>
<keyword evidence="8" id="KW-0067">ATP-binding</keyword>
<dbReference type="InterPro" id="IPR006474">
    <property type="entry name" value="Helicase_Cas3_CRISPR-ass_core"/>
</dbReference>
<reference evidence="12 13" key="1">
    <citation type="submission" date="2018-02" db="EMBL/GenBank/DDBJ databases">
        <title>Reclassifiation of [Polyangium] brachysporum DSM 7029 as Guopingzhaonella breviflexa gen. nov., sp. nov., a member of the family Comamonadaceae.</title>
        <authorList>
            <person name="Tang B."/>
        </authorList>
    </citation>
    <scope>NUCLEOTIDE SEQUENCE [LARGE SCALE GENOMIC DNA]</scope>
    <source>
        <strain evidence="12 13">BCRC 80649</strain>
    </source>
</reference>
<feature type="domain" description="HD Cas3-type" evidence="11">
    <location>
        <begin position="14"/>
        <end position="208"/>
    </location>
</feature>
<evidence type="ECO:0000256" key="1">
    <source>
        <dbReference type="ARBA" id="ARBA00006847"/>
    </source>
</evidence>
<dbReference type="SMART" id="SM00487">
    <property type="entry name" value="DEXDc"/>
    <property type="match status" value="1"/>
</dbReference>
<dbReference type="Pfam" id="PF00270">
    <property type="entry name" value="DEAD"/>
    <property type="match status" value="1"/>
</dbReference>
<dbReference type="PANTHER" id="PTHR47963:SF9">
    <property type="entry name" value="CRISPR-ASSOCIATED ENDONUCLEASE_HELICASE CAS3"/>
    <property type="match status" value="1"/>
</dbReference>
<evidence type="ECO:0000256" key="5">
    <source>
        <dbReference type="ARBA" id="ARBA00022741"/>
    </source>
</evidence>
<evidence type="ECO:0000256" key="3">
    <source>
        <dbReference type="ARBA" id="ARBA00022722"/>
    </source>
</evidence>
<dbReference type="RefSeq" id="WP_104303849.1">
    <property type="nucleotide sequence ID" value="NZ_PSNX01000018.1"/>
</dbReference>
<feature type="domain" description="Helicase ATP-binding" evidence="10">
    <location>
        <begin position="272"/>
        <end position="481"/>
    </location>
</feature>
<protein>
    <submittedName>
        <fullName evidence="12">CRISPR-associated helicase/endonuclease Cas3</fullName>
    </submittedName>
</protein>
<keyword evidence="5" id="KW-0547">Nucleotide-binding</keyword>